<dbReference type="HAMAP" id="MF_00142">
    <property type="entry name" value="CyaY"/>
    <property type="match status" value="1"/>
</dbReference>
<sequence>MTVELVPTPLTDAQFHALTGAVLSSIESTVDRWLQDDVVDIDTHRTGGLLELSLPNGSKLIVNTQPPLHELWLAARSGGYHFKHVNGQWMDSREGQEFFALLSACASEQAGVALRFAPLA</sequence>
<gene>
    <name evidence="4 5" type="primary">cyaY</name>
    <name evidence="5" type="ORF">RXV79_04325</name>
</gene>
<dbReference type="NCBIfam" id="TIGR03421">
    <property type="entry name" value="FeS_CyaY"/>
    <property type="match status" value="1"/>
</dbReference>
<dbReference type="EMBL" id="CP136336">
    <property type="protein sequence ID" value="WOB09288.1"/>
    <property type="molecule type" value="Genomic_DNA"/>
</dbReference>
<evidence type="ECO:0000313" key="6">
    <source>
        <dbReference type="Proteomes" id="UP001303946"/>
    </source>
</evidence>
<dbReference type="InterPro" id="IPR020895">
    <property type="entry name" value="Frataxin_CS"/>
</dbReference>
<evidence type="ECO:0000313" key="5">
    <source>
        <dbReference type="EMBL" id="WOB09288.1"/>
    </source>
</evidence>
<comment type="function">
    <text evidence="4">Involved in iron-sulfur (Fe-S) cluster assembly. May act as a regulator of Fe-S biogenesis.</text>
</comment>
<accession>A0ABZ0CWD5</accession>
<dbReference type="Gene3D" id="3.30.920.10">
    <property type="entry name" value="Frataxin/CyaY"/>
    <property type="match status" value="1"/>
</dbReference>
<dbReference type="InterPro" id="IPR036524">
    <property type="entry name" value="Frataxin/CyaY_sf"/>
</dbReference>
<organism evidence="5 6">
    <name type="scientific">Piscinibacter gummiphilus</name>
    <dbReference type="NCBI Taxonomy" id="946333"/>
    <lineage>
        <taxon>Bacteria</taxon>
        <taxon>Pseudomonadati</taxon>
        <taxon>Pseudomonadota</taxon>
        <taxon>Betaproteobacteria</taxon>
        <taxon>Burkholderiales</taxon>
        <taxon>Sphaerotilaceae</taxon>
        <taxon>Piscinibacter</taxon>
    </lineage>
</organism>
<dbReference type="PANTHER" id="PTHR16821">
    <property type="entry name" value="FRATAXIN"/>
    <property type="match status" value="1"/>
</dbReference>
<evidence type="ECO:0000256" key="2">
    <source>
        <dbReference type="ARBA" id="ARBA00022723"/>
    </source>
</evidence>
<dbReference type="InterPro" id="IPR002908">
    <property type="entry name" value="Frataxin/CyaY"/>
</dbReference>
<evidence type="ECO:0000256" key="4">
    <source>
        <dbReference type="HAMAP-Rule" id="MF_00142"/>
    </source>
</evidence>
<keyword evidence="2 4" id="KW-0479">Metal-binding</keyword>
<dbReference type="PROSITE" id="PS01344">
    <property type="entry name" value="FRATAXIN_1"/>
    <property type="match status" value="1"/>
</dbReference>
<dbReference type="RefSeq" id="WP_316702244.1">
    <property type="nucleotide sequence ID" value="NZ_CP136336.1"/>
</dbReference>
<reference evidence="5 6" key="1">
    <citation type="submission" date="2023-10" db="EMBL/GenBank/DDBJ databases">
        <title>Bacteria for the degradation of biodegradable plastic PBAT(Polybutylene adipate terephthalate).</title>
        <authorList>
            <person name="Weon H.-Y."/>
            <person name="Yeon J."/>
        </authorList>
    </citation>
    <scope>NUCLEOTIDE SEQUENCE [LARGE SCALE GENOMIC DNA]</scope>
    <source>
        <strain evidence="5 6">SBD 7-3</strain>
    </source>
</reference>
<proteinExistence type="inferred from homology"/>
<evidence type="ECO:0000256" key="3">
    <source>
        <dbReference type="ARBA" id="ARBA00023004"/>
    </source>
</evidence>
<comment type="similarity">
    <text evidence="1 4">Belongs to the frataxin family.</text>
</comment>
<dbReference type="PANTHER" id="PTHR16821:SF2">
    <property type="entry name" value="FRATAXIN, MITOCHONDRIAL"/>
    <property type="match status" value="1"/>
</dbReference>
<dbReference type="SUPFAM" id="SSF55387">
    <property type="entry name" value="Frataxin/Nqo15-like"/>
    <property type="match status" value="1"/>
</dbReference>
<name>A0ABZ0CWD5_9BURK</name>
<dbReference type="Pfam" id="PF01491">
    <property type="entry name" value="Frataxin_Cyay"/>
    <property type="match status" value="1"/>
</dbReference>
<dbReference type="PROSITE" id="PS50810">
    <property type="entry name" value="FRATAXIN_2"/>
    <property type="match status" value="1"/>
</dbReference>
<dbReference type="Proteomes" id="UP001303946">
    <property type="component" value="Chromosome"/>
</dbReference>
<dbReference type="InterPro" id="IPR047584">
    <property type="entry name" value="CyaY"/>
</dbReference>
<dbReference type="SMART" id="SM01219">
    <property type="entry name" value="Frataxin_Cyay"/>
    <property type="match status" value="1"/>
</dbReference>
<evidence type="ECO:0000256" key="1">
    <source>
        <dbReference type="ARBA" id="ARBA00008183"/>
    </source>
</evidence>
<keyword evidence="6" id="KW-1185">Reference proteome</keyword>
<protein>
    <recommendedName>
        <fullName evidence="4">Iron-sulfur cluster assembly protein CyaY</fullName>
    </recommendedName>
</protein>
<keyword evidence="3 4" id="KW-0408">Iron</keyword>